<dbReference type="Gene3D" id="2.60.120.590">
    <property type="entry name" value="Alpha-ketoglutarate-dependent dioxygenase AlkB-like"/>
    <property type="match status" value="1"/>
</dbReference>
<evidence type="ECO:0000313" key="2">
    <source>
        <dbReference type="EMBL" id="PCO06928.1"/>
    </source>
</evidence>
<reference evidence="2" key="1">
    <citation type="submission" date="2017-08" db="EMBL/GenBank/DDBJ databases">
        <title>Microbulbifer marisrubri sp. nov., a halophilic alphaproteobacterium isolated from marine sediment of the Yellow Sea, China.</title>
        <authorList>
            <person name="Zhang G."/>
            <person name="Xiong Q."/>
        </authorList>
    </citation>
    <scope>NUCLEOTIDE SEQUENCE [LARGE SCALE GENOMIC DNA]</scope>
    <source>
        <strain evidence="2">WRN-8</strain>
    </source>
</reference>
<dbReference type="InterPro" id="IPR037151">
    <property type="entry name" value="AlkB-like_sf"/>
</dbReference>
<dbReference type="SUPFAM" id="SSF51197">
    <property type="entry name" value="Clavaminate synthase-like"/>
    <property type="match status" value="1"/>
</dbReference>
<evidence type="ECO:0000313" key="3">
    <source>
        <dbReference type="Proteomes" id="UP000218427"/>
    </source>
</evidence>
<name>A0ABX4I416_9GAMM</name>
<comment type="caution">
    <text evidence="2">The sequence shown here is derived from an EMBL/GenBank/DDBJ whole genome shotgun (WGS) entry which is preliminary data.</text>
</comment>
<keyword evidence="2" id="KW-0560">Oxidoreductase</keyword>
<dbReference type="EMBL" id="LRFG02000001">
    <property type="protein sequence ID" value="PCO06928.1"/>
    <property type="molecule type" value="Genomic_DNA"/>
</dbReference>
<dbReference type="InterPro" id="IPR027450">
    <property type="entry name" value="AlkB-like"/>
</dbReference>
<dbReference type="InterPro" id="IPR005123">
    <property type="entry name" value="Oxoglu/Fe-dep_dioxygenase_dom"/>
</dbReference>
<dbReference type="GO" id="GO:0051213">
    <property type="term" value="F:dioxygenase activity"/>
    <property type="evidence" value="ECO:0007669"/>
    <property type="project" value="UniProtKB-KW"/>
</dbReference>
<dbReference type="Proteomes" id="UP000218427">
    <property type="component" value="Unassembled WGS sequence"/>
</dbReference>
<evidence type="ECO:0000259" key="1">
    <source>
        <dbReference type="PROSITE" id="PS51471"/>
    </source>
</evidence>
<dbReference type="InterPro" id="IPR032852">
    <property type="entry name" value="ALKBH2"/>
</dbReference>
<accession>A0ABX4I416</accession>
<organism evidence="2 3">
    <name type="scientific">Microbulbifer flavimaris</name>
    <dbReference type="NCBI Taxonomy" id="1781068"/>
    <lineage>
        <taxon>Bacteria</taxon>
        <taxon>Pseudomonadati</taxon>
        <taxon>Pseudomonadota</taxon>
        <taxon>Gammaproteobacteria</taxon>
        <taxon>Cellvibrionales</taxon>
        <taxon>Microbulbiferaceae</taxon>
        <taxon>Microbulbifer</taxon>
    </lineage>
</organism>
<gene>
    <name evidence="2" type="ORF">AWR36_004115</name>
</gene>
<dbReference type="PANTHER" id="PTHR31573:SF1">
    <property type="entry name" value="DNA OXIDATIVE DEMETHYLASE ALKBH2"/>
    <property type="match status" value="1"/>
</dbReference>
<proteinExistence type="predicted"/>
<sequence>MVPAGHQRHCVEPDHGASEERLDERRFLDLSRQLTRRFPRSVQVPLTPGCGLLVTDWLSDTEAEALMAHCLAALHWDQPQVRLFGREYPIPRRHAFVGDPDVTYRWSGLEQHPQVWTPELAEVRDRLAESGFTFNSLLANHYRNGADGMGWHADNERELGASPVVATISLGQPRRLSFRERHGAGRQALDLPSGSLLLTSGAVQHHWQHQVAKSRRLLDPRISLTFRYIHSIG</sequence>
<dbReference type="PANTHER" id="PTHR31573">
    <property type="entry name" value="ALPHA-KETOGLUTARATE-DEPENDENT DIOXYGENASE ALKB HOMOLOG 2"/>
    <property type="match status" value="1"/>
</dbReference>
<dbReference type="Pfam" id="PF13532">
    <property type="entry name" value="2OG-FeII_Oxy_2"/>
    <property type="match status" value="1"/>
</dbReference>
<keyword evidence="2" id="KW-0223">Dioxygenase</keyword>
<protein>
    <submittedName>
        <fullName evidence="2">Alpha-ketoglutarate-dependent dioxygenase AlkB</fullName>
    </submittedName>
</protein>
<keyword evidence="3" id="KW-1185">Reference proteome</keyword>
<feature type="domain" description="Fe2OG dioxygenase" evidence="1">
    <location>
        <begin position="133"/>
        <end position="230"/>
    </location>
</feature>
<dbReference type="PROSITE" id="PS51471">
    <property type="entry name" value="FE2OG_OXY"/>
    <property type="match status" value="1"/>
</dbReference>